<protein>
    <submittedName>
        <fullName evidence="8">EGF-like domain protein</fullName>
    </submittedName>
</protein>
<keyword evidence="3" id="KW-0677">Repeat</keyword>
<keyword evidence="1 6" id="KW-0245">EGF-like domain</keyword>
<keyword evidence="2" id="KW-0732">Signal</keyword>
<dbReference type="InterPro" id="IPR000152">
    <property type="entry name" value="EGF-type_Asp/Asn_hydroxyl_site"/>
</dbReference>
<dbReference type="PROSITE" id="PS00010">
    <property type="entry name" value="ASX_HYDROXYL"/>
    <property type="match status" value="1"/>
</dbReference>
<comment type="caution">
    <text evidence="6">Lacks conserved residue(s) required for the propagation of feature annotation.</text>
</comment>
<proteinExistence type="predicted"/>
<dbReference type="AlphaFoldDB" id="A0A238BTD4"/>
<reference evidence="8 9" key="1">
    <citation type="submission" date="2015-12" db="EMBL/GenBank/DDBJ databases">
        <title>Draft genome of the nematode, Onchocerca flexuosa.</title>
        <authorList>
            <person name="Mitreva M."/>
        </authorList>
    </citation>
    <scope>NUCLEOTIDE SEQUENCE [LARGE SCALE GENOMIC DNA]</scope>
    <source>
        <strain evidence="8">Red Deer</strain>
    </source>
</reference>
<evidence type="ECO:0000256" key="2">
    <source>
        <dbReference type="ARBA" id="ARBA00022729"/>
    </source>
</evidence>
<dbReference type="GO" id="GO:0005509">
    <property type="term" value="F:calcium ion binding"/>
    <property type="evidence" value="ECO:0007669"/>
    <property type="project" value="InterPro"/>
</dbReference>
<dbReference type="InterPro" id="IPR001881">
    <property type="entry name" value="EGF-like_Ca-bd_dom"/>
</dbReference>
<dbReference type="Gene3D" id="2.10.25.10">
    <property type="entry name" value="Laminin"/>
    <property type="match status" value="1"/>
</dbReference>
<feature type="domain" description="EGF-like" evidence="7">
    <location>
        <begin position="54"/>
        <end position="90"/>
    </location>
</feature>
<evidence type="ECO:0000256" key="5">
    <source>
        <dbReference type="ARBA" id="ARBA00023180"/>
    </source>
</evidence>
<keyword evidence="4" id="KW-1015">Disulfide bond</keyword>
<evidence type="ECO:0000256" key="3">
    <source>
        <dbReference type="ARBA" id="ARBA00022737"/>
    </source>
</evidence>
<dbReference type="InterPro" id="IPR000742">
    <property type="entry name" value="EGF"/>
</dbReference>
<accession>A0A238BTD4</accession>
<keyword evidence="5" id="KW-0325">Glycoprotein</keyword>
<keyword evidence="9" id="KW-1185">Reference proteome</keyword>
<evidence type="ECO:0000313" key="9">
    <source>
        <dbReference type="Proteomes" id="UP000242913"/>
    </source>
</evidence>
<dbReference type="SMART" id="SM00179">
    <property type="entry name" value="EGF_CA"/>
    <property type="match status" value="1"/>
</dbReference>
<dbReference type="PROSITE" id="PS50026">
    <property type="entry name" value="EGF_3"/>
    <property type="match status" value="1"/>
</dbReference>
<dbReference type="SUPFAM" id="SSF57196">
    <property type="entry name" value="EGF/Laminin"/>
    <property type="match status" value="1"/>
</dbReference>
<gene>
    <name evidence="8" type="ORF">X798_05047</name>
</gene>
<evidence type="ECO:0000259" key="7">
    <source>
        <dbReference type="PROSITE" id="PS50026"/>
    </source>
</evidence>
<evidence type="ECO:0000256" key="6">
    <source>
        <dbReference type="PROSITE-ProRule" id="PRU00076"/>
    </source>
</evidence>
<dbReference type="Pfam" id="PF00008">
    <property type="entry name" value="EGF"/>
    <property type="match status" value="1"/>
</dbReference>
<organism evidence="8 9">
    <name type="scientific">Onchocerca flexuosa</name>
    <dbReference type="NCBI Taxonomy" id="387005"/>
    <lineage>
        <taxon>Eukaryota</taxon>
        <taxon>Metazoa</taxon>
        <taxon>Ecdysozoa</taxon>
        <taxon>Nematoda</taxon>
        <taxon>Chromadorea</taxon>
        <taxon>Rhabditida</taxon>
        <taxon>Spirurina</taxon>
        <taxon>Spiruromorpha</taxon>
        <taxon>Filarioidea</taxon>
        <taxon>Onchocercidae</taxon>
        <taxon>Onchocerca</taxon>
    </lineage>
</organism>
<name>A0A238BTD4_9BILA</name>
<evidence type="ECO:0000256" key="4">
    <source>
        <dbReference type="ARBA" id="ARBA00023157"/>
    </source>
</evidence>
<evidence type="ECO:0000256" key="1">
    <source>
        <dbReference type="ARBA" id="ARBA00022536"/>
    </source>
</evidence>
<dbReference type="CDD" id="cd00054">
    <property type="entry name" value="EGF_CA"/>
    <property type="match status" value="1"/>
</dbReference>
<sequence>MKYYNKRVWKMKIGDIIKRLELINSKKKEGSGRKFRNLLAALKSHIALLDNRLKRDECADNPCMNGATCIDLYNKFMCLCPLHFEKSASFILKVQQTLYNFVF</sequence>
<dbReference type="EMBL" id="KZ270018">
    <property type="protein sequence ID" value="OZC07940.1"/>
    <property type="molecule type" value="Genomic_DNA"/>
</dbReference>
<dbReference type="OrthoDB" id="430340at2759"/>
<dbReference type="FunFam" id="2.10.25.10:FF:000142">
    <property type="entry name" value="Crumbs cell polarity complex component 2"/>
    <property type="match status" value="1"/>
</dbReference>
<dbReference type="Proteomes" id="UP000242913">
    <property type="component" value="Unassembled WGS sequence"/>
</dbReference>
<evidence type="ECO:0000313" key="8">
    <source>
        <dbReference type="EMBL" id="OZC07940.1"/>
    </source>
</evidence>
<dbReference type="SMART" id="SM00181">
    <property type="entry name" value="EGF"/>
    <property type="match status" value="1"/>
</dbReference>